<evidence type="ECO:0000313" key="2">
    <source>
        <dbReference type="Proteomes" id="UP000515150"/>
    </source>
</evidence>
<dbReference type="Proteomes" id="UP000515150">
    <property type="component" value="Chromosome 13"/>
</dbReference>
<accession>A0A6P7P6W9</accession>
<proteinExistence type="predicted"/>
<dbReference type="GO" id="GO:0000387">
    <property type="term" value="P:spliceosomal snRNP assembly"/>
    <property type="evidence" value="ECO:0007669"/>
    <property type="project" value="InterPro"/>
</dbReference>
<reference evidence="3" key="1">
    <citation type="submission" date="2025-08" db="UniProtKB">
        <authorList>
            <consortium name="RefSeq"/>
        </authorList>
    </citation>
    <scope>IDENTIFICATION</scope>
</reference>
<evidence type="ECO:0000256" key="1">
    <source>
        <dbReference type="SAM" id="MobiDB-lite"/>
    </source>
</evidence>
<evidence type="ECO:0000313" key="3">
    <source>
        <dbReference type="RefSeq" id="XP_029028282.1"/>
    </source>
</evidence>
<feature type="compositionally biased region" description="Polar residues" evidence="1">
    <location>
        <begin position="1006"/>
        <end position="1027"/>
    </location>
</feature>
<dbReference type="RefSeq" id="XP_029028282.1">
    <property type="nucleotide sequence ID" value="XM_029172449.3"/>
</dbReference>
<name>A0A6P7P6W9_BETSP</name>
<dbReference type="PANTHER" id="PTHR15571:SF2">
    <property type="entry name" value="GEM-ASSOCIATED PROTEIN 4"/>
    <property type="match status" value="1"/>
</dbReference>
<dbReference type="GeneID" id="114868660"/>
<dbReference type="GO" id="GO:0032797">
    <property type="term" value="C:SMN complex"/>
    <property type="evidence" value="ECO:0007669"/>
    <property type="project" value="InterPro"/>
</dbReference>
<dbReference type="KEGG" id="bspl:114868660"/>
<dbReference type="OrthoDB" id="9875414at2759"/>
<dbReference type="InParanoid" id="A0A6P7P6W9"/>
<dbReference type="PANTHER" id="PTHR15571">
    <property type="entry name" value="GEM-ASSOCIATED PROTEIN 4"/>
    <property type="match status" value="1"/>
</dbReference>
<dbReference type="CTD" id="50628"/>
<organism evidence="2 3">
    <name type="scientific">Betta splendens</name>
    <name type="common">Siamese fighting fish</name>
    <dbReference type="NCBI Taxonomy" id="158456"/>
    <lineage>
        <taxon>Eukaryota</taxon>
        <taxon>Metazoa</taxon>
        <taxon>Chordata</taxon>
        <taxon>Craniata</taxon>
        <taxon>Vertebrata</taxon>
        <taxon>Euteleostomi</taxon>
        <taxon>Actinopterygii</taxon>
        <taxon>Neopterygii</taxon>
        <taxon>Teleostei</taxon>
        <taxon>Neoteleostei</taxon>
        <taxon>Acanthomorphata</taxon>
        <taxon>Anabantaria</taxon>
        <taxon>Anabantiformes</taxon>
        <taxon>Anabantoidei</taxon>
        <taxon>Osphronemidae</taxon>
        <taxon>Betta</taxon>
    </lineage>
</organism>
<keyword evidence="2" id="KW-1185">Reference proteome</keyword>
<gene>
    <name evidence="3" type="primary">gemin4</name>
</gene>
<dbReference type="GO" id="GO:0006364">
    <property type="term" value="P:rRNA processing"/>
    <property type="evidence" value="ECO:0007669"/>
    <property type="project" value="InterPro"/>
</dbReference>
<dbReference type="InterPro" id="IPR033265">
    <property type="entry name" value="GEMIN4"/>
</dbReference>
<feature type="region of interest" description="Disordered" evidence="1">
    <location>
        <begin position="987"/>
        <end position="1035"/>
    </location>
</feature>
<sequence>MMDKDAAVLQGAFLLANKLCLPASLVSLQKGDWIRVERPVLEAVREVCRQYESDDCPTTRSTCWKKKIVCVVWLKLLCRETGRDVEEEWRENPFFALQNGFPDVSHTVLLEVVKSTAAADIFAQFLLRLPQFEISAELERVIQHVKSSPTGEDDIQVFLEVWWELWKGSDEQEAGGDNSIETMFANQFSRLSSKSSGLSPQAAKRLKLDTLDQQASSPSPDVLHILLYALKDMKDQILSTNLCLQALSISLDSIYTSYLIDQEVQLSPEEKMLILLKVISTKEKNEKLSPERIRQALRDLHASHTPSQFQPCQMKLDEAFRVITELAQFWISSGLMKGCDSSIPSYSALRLQQSVQRVLTAFDEAKVSAQESEKDLLKALLDLLAFPAIEINPEVYVEVATIIISQRLEDYQNFAVLFARETSWATCDERWLDCVQKNQAAFLQHDTLINLTSTLMNKLHTESSDVIHCRKLMKVIADIFSALSLEDKNKSLTAMLRLSSRGFFGCPVPSAVSDGFEQELNMAFNCIIQGGATSHGNLITAASLVARVAFQNPEAALRSCCHSAIFNKGAFSLMAKILQQLPGLSGQSVKKAKASSNETRKEETNEVKDDLNGGSLLCWCLQETIKTKSLSDGEKEQFLKFLSLLMMPVITVEGEEWRQSFVPPQEVVNVFVLPNISLVGHSPFDTELSIQLLHTVLCVDIQEAASSHHWVLDCSPFPLLYILAQLQDQALRSWEQPAESTVHHWSTDTKELLVSVLATMGQLVAAEVAAGSSSWSRALFWLYNKMEDLDWTVRFHLKPLWGEHFKNEVPSSLLTVCDLPEQEWSCLDLPQYGQGTGLLAWMECCSISDSLQSTMLSCLSLDQQRTDHVNMFSKGLLVALTQILPWCSISQWSRLLVALRDLITSGRLHVPFSLEYVDYLPLLDLRRFSCELRLSVLLLRVFQLLCGSSCSHWLSANSWAHVGRLYAHAVRDVMSSVRAKLPLLSSPASSVCASTPPKPTAKTDSDSPCTSVKASKTSLEETGSTPLKSKDSKEEVGAVPSQEVLFVLSQLYCHVQHIQVMMPGGQCEQLFLSSLEILNHYKAILSTFPESSSPLESDNTRHFFSTITDNLENQEMKAALQQKIAQLISSAASHKQIIPMQ</sequence>
<protein>
    <submittedName>
        <fullName evidence="3">Gem-associated protein 4</fullName>
    </submittedName>
</protein>
<dbReference type="AlphaFoldDB" id="A0A6P7P6W9"/>